<keyword evidence="7" id="KW-0004">4Fe-4S</keyword>
<evidence type="ECO:0000256" key="6">
    <source>
        <dbReference type="ARBA" id="ARBA00008339"/>
    </source>
</evidence>
<evidence type="ECO:0000256" key="7">
    <source>
        <dbReference type="ARBA" id="ARBA00022485"/>
    </source>
</evidence>
<dbReference type="InterPro" id="IPR005110">
    <property type="entry name" value="MoeA_linker/N"/>
</dbReference>
<dbReference type="InterPro" id="IPR047187">
    <property type="entry name" value="SF1_C_Upf1"/>
</dbReference>
<dbReference type="InterPro" id="IPR038987">
    <property type="entry name" value="MoeA-like"/>
</dbReference>
<feature type="compositionally biased region" description="Polar residues" evidence="24">
    <location>
        <begin position="200"/>
        <end position="211"/>
    </location>
</feature>
<comment type="similarity">
    <text evidence="6">In the C-terminal section; belongs to the MoeA family.</text>
</comment>
<dbReference type="InterPro" id="IPR026851">
    <property type="entry name" value="Dna2/JHS1_DEXXQ-box"/>
</dbReference>
<dbReference type="GO" id="GO:0007529">
    <property type="term" value="P:establishment of synaptic specificity at neuromuscular junction"/>
    <property type="evidence" value="ECO:0007669"/>
    <property type="project" value="TreeGrafter"/>
</dbReference>
<dbReference type="EMBL" id="CADEBC010000045">
    <property type="protein sequence ID" value="CAB3220466.1"/>
    <property type="molecule type" value="Genomic_DNA"/>
</dbReference>
<keyword evidence="20" id="KW-0234">DNA repair</keyword>
<keyword evidence="16" id="KW-0408">Iron</keyword>
<reference evidence="26 27" key="1">
    <citation type="submission" date="2020-04" db="EMBL/GenBank/DDBJ databases">
        <authorList>
            <person name="Wallbank WR R."/>
            <person name="Pardo Diaz C."/>
            <person name="Kozak K."/>
            <person name="Martin S."/>
            <person name="Jiggins C."/>
            <person name="Moest M."/>
            <person name="Warren A I."/>
            <person name="Byers J.R.P. K."/>
            <person name="Montejo-Kovacevich G."/>
            <person name="Yen C E."/>
        </authorList>
    </citation>
    <scope>NUCLEOTIDE SEQUENCE [LARGE SCALE GENOMIC DNA]</scope>
</reference>
<dbReference type="GO" id="GO:0005829">
    <property type="term" value="C:cytosol"/>
    <property type="evidence" value="ECO:0007669"/>
    <property type="project" value="TreeGrafter"/>
</dbReference>
<evidence type="ECO:0000313" key="26">
    <source>
        <dbReference type="EMBL" id="CAB3220466.1"/>
    </source>
</evidence>
<keyword evidence="8" id="KW-0235">DNA replication</keyword>
<dbReference type="GO" id="GO:0099634">
    <property type="term" value="C:postsynaptic specialization membrane"/>
    <property type="evidence" value="ECO:0007669"/>
    <property type="project" value="GOC"/>
</dbReference>
<dbReference type="InterPro" id="IPR036135">
    <property type="entry name" value="MoeA_linker/N_sf"/>
</dbReference>
<evidence type="ECO:0000256" key="11">
    <source>
        <dbReference type="ARBA" id="ARBA00022741"/>
    </source>
</evidence>
<evidence type="ECO:0000256" key="16">
    <source>
        <dbReference type="ARBA" id="ARBA00023004"/>
    </source>
</evidence>
<dbReference type="Gene3D" id="2.40.340.10">
    <property type="entry name" value="MoeA, C-terminal, domain IV"/>
    <property type="match status" value="1"/>
</dbReference>
<protein>
    <recommendedName>
        <fullName evidence="25">MoaB/Mog domain-containing protein</fullName>
    </recommendedName>
</protein>
<evidence type="ECO:0000256" key="10">
    <source>
        <dbReference type="ARBA" id="ARBA00022723"/>
    </source>
</evidence>
<name>A0A8S0YMU2_ARCPL</name>
<dbReference type="InterPro" id="IPR036425">
    <property type="entry name" value="MoaB/Mog-like_dom_sf"/>
</dbReference>
<dbReference type="Pfam" id="PF13087">
    <property type="entry name" value="AAA_12"/>
    <property type="match status" value="1"/>
</dbReference>
<evidence type="ECO:0000256" key="15">
    <source>
        <dbReference type="ARBA" id="ARBA00022840"/>
    </source>
</evidence>
<evidence type="ECO:0000256" key="24">
    <source>
        <dbReference type="SAM" id="MobiDB-lite"/>
    </source>
</evidence>
<dbReference type="CDD" id="cd22318">
    <property type="entry name" value="DNA2_N-like"/>
    <property type="match status" value="1"/>
</dbReference>
<evidence type="ECO:0000256" key="23">
    <source>
        <dbReference type="ARBA" id="ARBA00047995"/>
    </source>
</evidence>
<keyword evidence="27" id="KW-1185">Reference proteome</keyword>
<evidence type="ECO:0000256" key="19">
    <source>
        <dbReference type="ARBA" id="ARBA00023150"/>
    </source>
</evidence>
<dbReference type="InterPro" id="IPR001453">
    <property type="entry name" value="MoaB/Mog_dom"/>
</dbReference>
<proteinExistence type="inferred from homology"/>
<dbReference type="InterPro" id="IPR008284">
    <property type="entry name" value="MoCF_biosynth_CS"/>
</dbReference>
<dbReference type="PANTHER" id="PTHR10192:SF5">
    <property type="entry name" value="GEPHYRIN"/>
    <property type="match status" value="1"/>
</dbReference>
<evidence type="ECO:0000256" key="18">
    <source>
        <dbReference type="ARBA" id="ARBA00023125"/>
    </source>
</evidence>
<keyword evidence="11" id="KW-0547">Nucleotide-binding</keyword>
<evidence type="ECO:0000256" key="14">
    <source>
        <dbReference type="ARBA" id="ARBA00022806"/>
    </source>
</evidence>
<dbReference type="GO" id="GO:0051539">
    <property type="term" value="F:4 iron, 4 sulfur cluster binding"/>
    <property type="evidence" value="ECO:0007669"/>
    <property type="project" value="UniProtKB-KW"/>
</dbReference>
<keyword evidence="18" id="KW-0238">DNA-binding</keyword>
<feature type="domain" description="MoaB/Mog" evidence="25">
    <location>
        <begin position="1302"/>
        <end position="1446"/>
    </location>
</feature>
<dbReference type="GO" id="GO:0030425">
    <property type="term" value="C:dendrite"/>
    <property type="evidence" value="ECO:0007669"/>
    <property type="project" value="TreeGrafter"/>
</dbReference>
<evidence type="ECO:0000256" key="12">
    <source>
        <dbReference type="ARBA" id="ARBA00022763"/>
    </source>
</evidence>
<dbReference type="SUPFAM" id="SSF63882">
    <property type="entry name" value="MoeA N-terminal region -like"/>
    <property type="match status" value="1"/>
</dbReference>
<evidence type="ECO:0000256" key="21">
    <source>
        <dbReference type="ARBA" id="ARBA00023242"/>
    </source>
</evidence>
<dbReference type="GO" id="GO:0072579">
    <property type="term" value="P:glycine receptor clustering"/>
    <property type="evidence" value="ECO:0007669"/>
    <property type="project" value="TreeGrafter"/>
</dbReference>
<evidence type="ECO:0000313" key="27">
    <source>
        <dbReference type="Proteomes" id="UP000494106"/>
    </source>
</evidence>
<dbReference type="GO" id="GO:0005634">
    <property type="term" value="C:nucleus"/>
    <property type="evidence" value="ECO:0007669"/>
    <property type="project" value="UniProtKB-SubCell"/>
</dbReference>
<dbReference type="Pfam" id="PF13086">
    <property type="entry name" value="AAA_11"/>
    <property type="match status" value="2"/>
</dbReference>
<dbReference type="GO" id="GO:0061599">
    <property type="term" value="F:molybdopterin molybdotransferase activity"/>
    <property type="evidence" value="ECO:0007669"/>
    <property type="project" value="TreeGrafter"/>
</dbReference>
<feature type="domain" description="MoaB/Mog" evidence="25">
    <location>
        <begin position="1673"/>
        <end position="1817"/>
    </location>
</feature>
<evidence type="ECO:0000256" key="8">
    <source>
        <dbReference type="ARBA" id="ARBA00022705"/>
    </source>
</evidence>
<organism evidence="26 27">
    <name type="scientific">Arctia plantaginis</name>
    <name type="common">Wood tiger moth</name>
    <name type="synonym">Phalaena plantaginis</name>
    <dbReference type="NCBI Taxonomy" id="874455"/>
    <lineage>
        <taxon>Eukaryota</taxon>
        <taxon>Metazoa</taxon>
        <taxon>Ecdysozoa</taxon>
        <taxon>Arthropoda</taxon>
        <taxon>Hexapoda</taxon>
        <taxon>Insecta</taxon>
        <taxon>Pterygota</taxon>
        <taxon>Neoptera</taxon>
        <taxon>Endopterygota</taxon>
        <taxon>Lepidoptera</taxon>
        <taxon>Glossata</taxon>
        <taxon>Ditrysia</taxon>
        <taxon>Noctuoidea</taxon>
        <taxon>Erebidae</taxon>
        <taxon>Arctiinae</taxon>
        <taxon>Arctia</taxon>
    </lineage>
</organism>
<keyword evidence="10" id="KW-0479">Metal-binding</keyword>
<keyword evidence="9" id="KW-0540">Nuclease</keyword>
<dbReference type="CDD" id="cd18041">
    <property type="entry name" value="DEXXQc_DNA2"/>
    <property type="match status" value="1"/>
</dbReference>
<feature type="compositionally biased region" description="Polar residues" evidence="24">
    <location>
        <begin position="100"/>
        <end position="109"/>
    </location>
</feature>
<dbReference type="GO" id="GO:0016787">
    <property type="term" value="F:hydrolase activity"/>
    <property type="evidence" value="ECO:0007669"/>
    <property type="project" value="UniProtKB-KW"/>
</dbReference>
<dbReference type="CDD" id="cd00887">
    <property type="entry name" value="MoeA"/>
    <property type="match status" value="1"/>
</dbReference>
<evidence type="ECO:0000256" key="17">
    <source>
        <dbReference type="ARBA" id="ARBA00023014"/>
    </source>
</evidence>
<evidence type="ECO:0000256" key="4">
    <source>
        <dbReference type="ARBA" id="ARBA00007589"/>
    </source>
</evidence>
<evidence type="ECO:0000256" key="9">
    <source>
        <dbReference type="ARBA" id="ARBA00022722"/>
    </source>
</evidence>
<dbReference type="SUPFAM" id="SSF63867">
    <property type="entry name" value="MoeA C-terminal domain-like"/>
    <property type="match status" value="1"/>
</dbReference>
<accession>A0A8S0YMU2</accession>
<keyword evidence="12" id="KW-0227">DNA damage</keyword>
<dbReference type="PROSITE" id="PS01078">
    <property type="entry name" value="MOCF_BIOSYNTHESIS_1"/>
    <property type="match status" value="1"/>
</dbReference>
<dbReference type="InterPro" id="IPR011604">
    <property type="entry name" value="PDDEXK-like_dom_sf"/>
</dbReference>
<dbReference type="GO" id="GO:0098970">
    <property type="term" value="P:postsynaptic neurotransmitter receptor diffusion trapping"/>
    <property type="evidence" value="ECO:0007669"/>
    <property type="project" value="TreeGrafter"/>
</dbReference>
<keyword evidence="17" id="KW-0411">Iron-sulfur</keyword>
<keyword evidence="22" id="KW-0511">Multifunctional enzyme</keyword>
<feature type="region of interest" description="Disordered" evidence="24">
    <location>
        <begin position="80"/>
        <end position="122"/>
    </location>
</feature>
<dbReference type="GO" id="GO:0003677">
    <property type="term" value="F:DNA binding"/>
    <property type="evidence" value="ECO:0007669"/>
    <property type="project" value="UniProtKB-KW"/>
</dbReference>
<dbReference type="Pfam" id="PF00994">
    <property type="entry name" value="MoCF_biosynth"/>
    <property type="match status" value="2"/>
</dbReference>
<dbReference type="SUPFAM" id="SSF53218">
    <property type="entry name" value="Molybdenum cofactor biosynthesis proteins"/>
    <property type="match status" value="2"/>
</dbReference>
<comment type="catalytic activity">
    <reaction evidence="23">
        <text>ATP + H2O = ADP + phosphate + H(+)</text>
        <dbReference type="Rhea" id="RHEA:13065"/>
        <dbReference type="ChEBI" id="CHEBI:15377"/>
        <dbReference type="ChEBI" id="CHEBI:15378"/>
        <dbReference type="ChEBI" id="CHEBI:30616"/>
        <dbReference type="ChEBI" id="CHEBI:43474"/>
        <dbReference type="ChEBI" id="CHEBI:456216"/>
        <dbReference type="EC" id="3.6.4.12"/>
    </reaction>
</comment>
<evidence type="ECO:0000256" key="1">
    <source>
        <dbReference type="ARBA" id="ARBA00001966"/>
    </source>
</evidence>
<dbReference type="OrthoDB" id="306218at2759"/>
<evidence type="ECO:0000256" key="3">
    <source>
        <dbReference type="ARBA" id="ARBA00005046"/>
    </source>
</evidence>
<dbReference type="InterPro" id="IPR036688">
    <property type="entry name" value="MoeA_C_domain_IV_sf"/>
</dbReference>
<evidence type="ECO:0000256" key="13">
    <source>
        <dbReference type="ARBA" id="ARBA00022801"/>
    </source>
</evidence>
<dbReference type="GO" id="GO:0017116">
    <property type="term" value="F:single-stranded DNA helicase activity"/>
    <property type="evidence" value="ECO:0007669"/>
    <property type="project" value="InterPro"/>
</dbReference>
<comment type="pathway">
    <text evidence="3">Cofactor biosynthesis; molybdopterin biosynthesis.</text>
</comment>
<dbReference type="GO" id="GO:0006260">
    <property type="term" value="P:DNA replication"/>
    <property type="evidence" value="ECO:0007669"/>
    <property type="project" value="UniProtKB-KW"/>
</dbReference>
<dbReference type="Pfam" id="PF03454">
    <property type="entry name" value="MoeA_C"/>
    <property type="match status" value="1"/>
</dbReference>
<evidence type="ECO:0000259" key="25">
    <source>
        <dbReference type="SMART" id="SM00852"/>
    </source>
</evidence>
<evidence type="ECO:0000256" key="20">
    <source>
        <dbReference type="ARBA" id="ARBA00023204"/>
    </source>
</evidence>
<comment type="cofactor">
    <cofactor evidence="1">
        <name>[4Fe-4S] cluster</name>
        <dbReference type="ChEBI" id="CHEBI:49883"/>
    </cofactor>
</comment>
<dbReference type="GO" id="GO:0004518">
    <property type="term" value="F:nuclease activity"/>
    <property type="evidence" value="ECO:0007669"/>
    <property type="project" value="UniProtKB-KW"/>
</dbReference>
<dbReference type="PANTHER" id="PTHR10192">
    <property type="entry name" value="MOLYBDOPTERIN BIOSYNTHESIS PROTEIN"/>
    <property type="match status" value="1"/>
</dbReference>
<keyword evidence="19" id="KW-0501">Molybdenum cofactor biosynthesis</keyword>
<dbReference type="GO" id="GO:0097112">
    <property type="term" value="P:gamma-aminobutyric acid receptor clustering"/>
    <property type="evidence" value="ECO:0007669"/>
    <property type="project" value="TreeGrafter"/>
</dbReference>
<dbReference type="InterPro" id="IPR014808">
    <property type="entry name" value="DNA_replication_fac_Dna2_N"/>
</dbReference>
<dbReference type="Pfam" id="PF03453">
    <property type="entry name" value="MoeA_N"/>
    <property type="match status" value="1"/>
</dbReference>
<dbReference type="CDD" id="cd00886">
    <property type="entry name" value="MogA_MoaB"/>
    <property type="match status" value="1"/>
</dbReference>
<dbReference type="FunFam" id="3.40.980.10:FF:000001">
    <property type="entry name" value="Molybdopterin molybdenumtransferase"/>
    <property type="match status" value="1"/>
</dbReference>
<sequence>MPRALSLKKPQQAVPAKNQKSITAFFKSTGDAISQDLGSSDKNLHKQICTEINKSKRKALSPVKCQMANSVSMNDRCKDSIASGSQGNLPKKIKTERPTKVSSPIKTKVSSPNKKSPNKENTLNAWLSPKKQLLADLDTQYGPHKKTKQLNNDTTDEKRDSQVKLIKTDLKNDYMILNKVDINQELNILENELELENNDIKTTPTKSSNKMNAVHSPSRKSRTPKKNPLQEFKCSPICQLTTPNKLLTSPSKSGSTVTMLNLSTNEMDEFNDEFNVDDIEEDTIEDLDLSIMQRCEILSAIKETSTFKLRLKNGDKKATCLVEGIWLDTPLLPGEIVSVIASRNAAGQYCVNNTSGLLVLRPDHLMSSTSVVAGVFCKRKAVLQERWRGIDSANIAMTTGILIHELVQTALTQNITSIDQLKIVTDNIITESIERLYDAGVTEDEARISIHNYLPPLADFMNTYVAAKPPTVTHMQKDKNNWQGHIDKVLDIEENLCCPKLGLKGKIDATLQVTIHERKGRQRVVVPMELKSGKASMSAEHRGQLVLYGMMLNLQNGEDPTQAAQRGLLLYLKDRVELREVSCGYPERRDLIMLRNQLVQYLSASPQDIDQEQLTDIEDAAMTLQQKLPEPVDHHNACAKCPYLTLCSLHLWHTDGPSVSESHPLSKLRTEALGHLSQEHIKYFLHWNALIKMEEKVQLTSSPIHSLWTDSIEKREKRGTCAAKLKLKAVQASGDKFLHNFQRQDTDDGASEKAIKGPQEGEFSIVSIDDRPWIAAGVVIVSNSKEIQIVVERDLSQRLDKNTTYHIDTYESYATTGQNLTNLGVLMEETERAERLRKLIIDKECPEFNNKLPREVGRLGTKLMRTLNIQQQRAVLQALAAKDYALLQGLPGTGKTQTISVLIQMLVSLKQRVLVTAHTHSAVDTVLTRIPESVRVLRLGSSSRVAPALHKRTEQALTVDCRTPEQLAQMYDSMQVIGVTCLGATHAMLARTTFDICIVDEATQVLQSTVLRPLYAAKRFVLVGDPDQLPPVVRSRAARRLGMEESLFHRLMCEGATSTLQLQYRMNQAIVDIANHVAYDGKLKCANQNIAQARLDIDLQKIFNLQSDAPWLARACSPELEHAVLFMDVDTYEDVIDTPKNKYSCTNSTEACIVLALVEVLKQGNVKPSDIGVIAPYRDQVSLLRRLLTRHAVEVSTVDQFQGRDKSVIIYSCTKRPGRPDVDKVKDGEVLNDQRRLAVSVTRAKHKLLIVGNSIALQRYAPFQRVLTTCHKIKLDKNAERKIKSSLTEIEGSYNKMVKAVAIITISDTCFKDNSKDTSGPALAELAKDLFPEANLHTIIIPDEKEIIERELKYFCESNLDLVLTTGGTGLTPRDVTPEATKAVVQKEIPGIITAITVVSLEKTPMAQLSRAVAGVRDKTLIVNFPGSKKAVIECFEVVKPILPHAIAMIRDESEQVSYIHKSMQCSHTCMHSSKVDVSKVALRPRESPFPLFEMVEAWNIVDNAMSGWKERVEVIAIEEALGRVVAQQLCAKEPMPPFPASVKDGYACLSIDGVGVRKVRTAVTAGDAPTAPLSSGECARVNTGAALPAGADCVVQVEDTRLVSASEDGQTEIEVEILKAPEPQQDVRCVGFDIAMGAVLVDKGFILDPPKIALLAGAGHLSVTVRVPPKVALLSTGNELQEPSEVKLQPSHIRDSNRTMLRVLLREHGYDSIDCGIARDSPPELVAAISAAFKLADVLVCSGGVSMGEKDLLKPVLLKDFGATLHFGRVRMKPGKPSTFATCEFEGKTKYIFALPGNPVSAYVCSLLFVIRALRVSCGLRGAWPRLRVRLAHAVKLDLRPEYARAALDLTAEGDMPTATLLGNQCSSRLQSACGASALLELPGAGAALRTLPAGAVVTALVTGRLH</sequence>
<dbReference type="InterPro" id="IPR041677">
    <property type="entry name" value="DNA2/NAM7_AAA_11"/>
</dbReference>
<evidence type="ECO:0000256" key="2">
    <source>
        <dbReference type="ARBA" id="ARBA00004123"/>
    </source>
</evidence>
<dbReference type="GO" id="GO:0006281">
    <property type="term" value="P:DNA repair"/>
    <property type="evidence" value="ECO:0007669"/>
    <property type="project" value="UniProtKB-KW"/>
</dbReference>
<evidence type="ECO:0000256" key="5">
    <source>
        <dbReference type="ARBA" id="ARBA00007913"/>
    </source>
</evidence>
<comment type="subcellular location">
    <subcellularLocation>
        <location evidence="2">Nucleus</location>
    </subcellularLocation>
</comment>
<dbReference type="GO" id="GO:0005524">
    <property type="term" value="F:ATP binding"/>
    <property type="evidence" value="ECO:0007669"/>
    <property type="project" value="UniProtKB-KW"/>
</dbReference>
<dbReference type="InterPro" id="IPR027417">
    <property type="entry name" value="P-loop_NTPase"/>
</dbReference>
<dbReference type="FunFam" id="2.170.190.11:FF:000001">
    <property type="entry name" value="Molybdopterin molybdenumtransferase"/>
    <property type="match status" value="1"/>
</dbReference>
<dbReference type="SMART" id="SM00852">
    <property type="entry name" value="MoCF_biosynth"/>
    <property type="match status" value="2"/>
</dbReference>
<keyword evidence="13" id="KW-0378">Hydrolase</keyword>
<feature type="region of interest" description="Disordered" evidence="24">
    <location>
        <begin position="199"/>
        <end position="229"/>
    </location>
</feature>
<dbReference type="Gene3D" id="3.90.320.10">
    <property type="match status" value="1"/>
</dbReference>
<dbReference type="Proteomes" id="UP000494106">
    <property type="component" value="Unassembled WGS sequence"/>
</dbReference>
<dbReference type="Gene3D" id="3.40.980.10">
    <property type="entry name" value="MoaB/Mog-like domain"/>
    <property type="match status" value="2"/>
</dbReference>
<keyword evidence="14" id="KW-0347">Helicase</keyword>
<dbReference type="Gene3D" id="3.90.105.10">
    <property type="entry name" value="Molybdopterin biosynthesis moea protein, domain 2"/>
    <property type="match status" value="1"/>
</dbReference>
<dbReference type="SUPFAM" id="SSF52540">
    <property type="entry name" value="P-loop containing nucleoside triphosphate hydrolases"/>
    <property type="match status" value="1"/>
</dbReference>
<dbReference type="InterPro" id="IPR041679">
    <property type="entry name" value="DNA2/NAM7-like_C"/>
</dbReference>
<dbReference type="Pfam" id="PF08696">
    <property type="entry name" value="Dna2"/>
    <property type="match status" value="1"/>
</dbReference>
<keyword evidence="21" id="KW-0539">Nucleus</keyword>
<dbReference type="CDD" id="cd18808">
    <property type="entry name" value="SF1_C_Upf1"/>
    <property type="match status" value="1"/>
</dbReference>
<dbReference type="InterPro" id="IPR005111">
    <property type="entry name" value="MoeA_C_domain_IV"/>
</dbReference>
<comment type="caution">
    <text evidence="26">The sequence shown here is derived from an EMBL/GenBank/DDBJ whole genome shotgun (WGS) entry which is preliminary data.</text>
</comment>
<dbReference type="NCBIfam" id="TIGR00177">
    <property type="entry name" value="molyb_syn"/>
    <property type="match status" value="1"/>
</dbReference>
<comment type="similarity">
    <text evidence="4">In the N-terminal section; belongs to the MoaB/Mog family.</text>
</comment>
<dbReference type="Gene3D" id="3.40.50.300">
    <property type="entry name" value="P-loop containing nucleotide triphosphate hydrolases"/>
    <property type="match status" value="3"/>
</dbReference>
<dbReference type="GO" id="GO:0006777">
    <property type="term" value="P:Mo-molybdopterin cofactor biosynthetic process"/>
    <property type="evidence" value="ECO:0007669"/>
    <property type="project" value="UniProtKB-KW"/>
</dbReference>
<comment type="similarity">
    <text evidence="5">Belongs to the DNA2/NAM7 helicase family.</text>
</comment>
<keyword evidence="15" id="KW-0067">ATP-binding</keyword>
<dbReference type="Gene3D" id="2.170.190.11">
    <property type="entry name" value="Molybdopterin biosynthesis moea protein, domain 3"/>
    <property type="match status" value="1"/>
</dbReference>
<gene>
    <name evidence="26" type="ORF">APLA_LOCUS300</name>
</gene>
<evidence type="ECO:0000256" key="22">
    <source>
        <dbReference type="ARBA" id="ARBA00023268"/>
    </source>
</evidence>
<dbReference type="PROSITE" id="PS01079">
    <property type="entry name" value="MOCF_BIOSYNTHESIS_2"/>
    <property type="match status" value="1"/>
</dbReference>
<dbReference type="GO" id="GO:0046872">
    <property type="term" value="F:metal ion binding"/>
    <property type="evidence" value="ECO:0007669"/>
    <property type="project" value="UniProtKB-KW"/>
</dbReference>